<evidence type="ECO:0000313" key="4">
    <source>
        <dbReference type="Proteomes" id="UP000198870"/>
    </source>
</evidence>
<keyword evidence="4" id="KW-1185">Reference proteome</keyword>
<dbReference type="CDD" id="cd03316">
    <property type="entry name" value="MR_like"/>
    <property type="match status" value="1"/>
</dbReference>
<dbReference type="Pfam" id="PF13378">
    <property type="entry name" value="MR_MLE_C"/>
    <property type="match status" value="1"/>
</dbReference>
<sequence length="373" mass="40768">MIITDVDVICLRIPAREATCVWGEDAVIVRVHTDLGITGIGESDTSPMAVKAFIETPNSNLACFGLRDILVGENPLEIGRLWDKMYEASSYMGRRGGGIHAMSAVDIALWDIASQHYGVPVHTLLGGKYRKKIKAYGTFIPDDSPEECARLALDLVGKGFRALKFGGGSFGLNPEGDVAVVRSVREAVGPEIELMIDMVSRWRTYGHALAMSRRLEPFNLSWIEEPVPSDHLDAYARLTSATSQKVSGGEILTTRYEFRDFIEQGKPDIVQPDITRCGGISEMKKIADLADLNGVQLVPHGFSTGILLSATVQFLAACPHGDLMEYSLSDSALATDLVENPITFEDGYVTVPDTPGLGITLNDEIINRYRVDF</sequence>
<proteinExistence type="predicted"/>
<dbReference type="InterPro" id="IPR013341">
    <property type="entry name" value="Mandelate_racemase_N_dom"/>
</dbReference>
<dbReference type="AlphaFoldDB" id="A0A1G5CQF4"/>
<dbReference type="SUPFAM" id="SSF54826">
    <property type="entry name" value="Enolase N-terminal domain-like"/>
    <property type="match status" value="1"/>
</dbReference>
<evidence type="ECO:0000259" key="2">
    <source>
        <dbReference type="SMART" id="SM00922"/>
    </source>
</evidence>
<keyword evidence="1" id="KW-0456">Lyase</keyword>
<dbReference type="SMART" id="SM00922">
    <property type="entry name" value="MR_MLE"/>
    <property type="match status" value="1"/>
</dbReference>
<dbReference type="Gene3D" id="3.20.20.120">
    <property type="entry name" value="Enolase-like C-terminal domain"/>
    <property type="match status" value="1"/>
</dbReference>
<dbReference type="SFLD" id="SFLDS00001">
    <property type="entry name" value="Enolase"/>
    <property type="match status" value="1"/>
</dbReference>
<dbReference type="Proteomes" id="UP000198870">
    <property type="component" value="Unassembled WGS sequence"/>
</dbReference>
<accession>A0A1G5CQF4</accession>
<dbReference type="Pfam" id="PF02746">
    <property type="entry name" value="MR_MLE_N"/>
    <property type="match status" value="1"/>
</dbReference>
<dbReference type="PANTHER" id="PTHR48080">
    <property type="entry name" value="D-GALACTONATE DEHYDRATASE-RELATED"/>
    <property type="match status" value="1"/>
</dbReference>
<evidence type="ECO:0000313" key="3">
    <source>
        <dbReference type="EMBL" id="SCY04604.1"/>
    </source>
</evidence>
<dbReference type="SFLD" id="SFLDG00179">
    <property type="entry name" value="mandelate_racemase"/>
    <property type="match status" value="1"/>
</dbReference>
<reference evidence="3 4" key="1">
    <citation type="submission" date="2016-10" db="EMBL/GenBank/DDBJ databases">
        <authorList>
            <person name="de Groot N.N."/>
        </authorList>
    </citation>
    <scope>NUCLEOTIDE SEQUENCE [LARGE SCALE GENOMIC DNA]</scope>
    <source>
        <strain evidence="3 4">AA1</strain>
    </source>
</reference>
<dbReference type="EMBL" id="FMUX01000003">
    <property type="protein sequence ID" value="SCY04604.1"/>
    <property type="molecule type" value="Genomic_DNA"/>
</dbReference>
<dbReference type="OrthoDB" id="9782675at2"/>
<dbReference type="InterPro" id="IPR034593">
    <property type="entry name" value="DgoD-like"/>
</dbReference>
<dbReference type="InterPro" id="IPR036849">
    <property type="entry name" value="Enolase-like_C_sf"/>
</dbReference>
<dbReference type="PANTHER" id="PTHR48080:SF2">
    <property type="entry name" value="D-GALACTONATE DEHYDRATASE"/>
    <property type="match status" value="1"/>
</dbReference>
<feature type="domain" description="Mandelate racemase/muconate lactonizing enzyme C-terminal" evidence="2">
    <location>
        <begin position="145"/>
        <end position="245"/>
    </location>
</feature>
<name>A0A1G5CQF4_9BACT</name>
<dbReference type="Gene3D" id="3.30.390.10">
    <property type="entry name" value="Enolase-like, N-terminal domain"/>
    <property type="match status" value="1"/>
</dbReference>
<dbReference type="InterPro" id="IPR029017">
    <property type="entry name" value="Enolase-like_N"/>
</dbReference>
<protein>
    <submittedName>
        <fullName evidence="3">L-alanine-DL-glutamate epimerase</fullName>
    </submittedName>
</protein>
<dbReference type="InterPro" id="IPR013342">
    <property type="entry name" value="Mandelate_racemase_C"/>
</dbReference>
<dbReference type="RefSeq" id="WP_092209297.1">
    <property type="nucleotide sequence ID" value="NZ_FMUX01000003.1"/>
</dbReference>
<dbReference type="STRING" id="419481.SAMN05216233_103148"/>
<organism evidence="3 4">
    <name type="scientific">Desulfoluna spongiiphila</name>
    <dbReference type="NCBI Taxonomy" id="419481"/>
    <lineage>
        <taxon>Bacteria</taxon>
        <taxon>Pseudomonadati</taxon>
        <taxon>Thermodesulfobacteriota</taxon>
        <taxon>Desulfobacteria</taxon>
        <taxon>Desulfobacterales</taxon>
        <taxon>Desulfolunaceae</taxon>
        <taxon>Desulfoluna</taxon>
    </lineage>
</organism>
<dbReference type="InterPro" id="IPR029065">
    <property type="entry name" value="Enolase_C-like"/>
</dbReference>
<dbReference type="SUPFAM" id="SSF51604">
    <property type="entry name" value="Enolase C-terminal domain-like"/>
    <property type="match status" value="1"/>
</dbReference>
<evidence type="ECO:0000256" key="1">
    <source>
        <dbReference type="ARBA" id="ARBA00023239"/>
    </source>
</evidence>
<dbReference type="GO" id="GO:0016829">
    <property type="term" value="F:lyase activity"/>
    <property type="evidence" value="ECO:0007669"/>
    <property type="project" value="UniProtKB-KW"/>
</dbReference>
<gene>
    <name evidence="3" type="ORF">SAMN05216233_103148</name>
</gene>